<dbReference type="InterPro" id="IPR024185">
    <property type="entry name" value="FTHF_cligase-like_sf"/>
</dbReference>
<proteinExistence type="predicted"/>
<evidence type="ECO:0000313" key="3">
    <source>
        <dbReference type="Proteomes" id="UP000653127"/>
    </source>
</evidence>
<dbReference type="InterPro" id="IPR037171">
    <property type="entry name" value="NagB/RpiA_transferase-like"/>
</dbReference>
<dbReference type="AlphaFoldDB" id="A0A926I4V9"/>
<organism evidence="2 3">
    <name type="scientific">Ligaoa zhengdingensis</name>
    <dbReference type="NCBI Taxonomy" id="2763658"/>
    <lineage>
        <taxon>Bacteria</taxon>
        <taxon>Bacillati</taxon>
        <taxon>Bacillota</taxon>
        <taxon>Clostridia</taxon>
        <taxon>Eubacteriales</taxon>
        <taxon>Oscillospiraceae</taxon>
        <taxon>Ligaoa</taxon>
    </lineage>
</organism>
<dbReference type="InterPro" id="IPR003741">
    <property type="entry name" value="LUD_dom"/>
</dbReference>
<dbReference type="Gene3D" id="3.40.50.10420">
    <property type="entry name" value="NagB/RpiA/CoA transferase-like"/>
    <property type="match status" value="1"/>
</dbReference>
<name>A0A926I4V9_9FIRM</name>
<evidence type="ECO:0000313" key="2">
    <source>
        <dbReference type="EMBL" id="MBC8546888.1"/>
    </source>
</evidence>
<feature type="domain" description="LUD" evidence="1">
    <location>
        <begin position="13"/>
        <end position="216"/>
    </location>
</feature>
<dbReference type="EMBL" id="JACRST010000011">
    <property type="protein sequence ID" value="MBC8546888.1"/>
    <property type="molecule type" value="Genomic_DNA"/>
</dbReference>
<gene>
    <name evidence="2" type="ORF">H8711_08065</name>
</gene>
<keyword evidence="3" id="KW-1185">Reference proteome</keyword>
<comment type="caution">
    <text evidence="2">The sequence shown here is derived from an EMBL/GenBank/DDBJ whole genome shotgun (WGS) entry which is preliminary data.</text>
</comment>
<dbReference type="PIRSF" id="PIRSF020269">
    <property type="entry name" value="DUF1121"/>
    <property type="match status" value="1"/>
</dbReference>
<dbReference type="InterPro" id="IPR009501">
    <property type="entry name" value="UCP020269"/>
</dbReference>
<dbReference type="Proteomes" id="UP000653127">
    <property type="component" value="Unassembled WGS sequence"/>
</dbReference>
<evidence type="ECO:0000259" key="1">
    <source>
        <dbReference type="Pfam" id="PF02589"/>
    </source>
</evidence>
<dbReference type="SUPFAM" id="SSF100950">
    <property type="entry name" value="NagB/RpiA/CoA transferase-like"/>
    <property type="match status" value="1"/>
</dbReference>
<reference evidence="2" key="1">
    <citation type="submission" date="2020-08" db="EMBL/GenBank/DDBJ databases">
        <title>Genome public.</title>
        <authorList>
            <person name="Liu C."/>
            <person name="Sun Q."/>
        </authorList>
    </citation>
    <scope>NUCLEOTIDE SEQUENCE</scope>
    <source>
        <strain evidence="2">NSJ-31</strain>
    </source>
</reference>
<dbReference type="Pfam" id="PF02589">
    <property type="entry name" value="LUD_dom"/>
    <property type="match status" value="1"/>
</dbReference>
<dbReference type="RefSeq" id="WP_249282966.1">
    <property type="nucleotide sequence ID" value="NZ_JACRST010000011.1"/>
</dbReference>
<dbReference type="PANTHER" id="PTHR36179">
    <property type="entry name" value="LUD_DOM DOMAIN-CONTAINING PROTEIN"/>
    <property type="match status" value="1"/>
</dbReference>
<dbReference type="PANTHER" id="PTHR36179:SF2">
    <property type="entry name" value="LUD DOMAIN-CONTAINING PROTEIN"/>
    <property type="match status" value="1"/>
</dbReference>
<sequence>MDQYTKMIVKKRIEKTIAALEKNNMMGIYVERREDAPAKVAELIEEGATVAFGGSMTLNECGVMEHLRSGRYHLLDRDNCPPEEKDAVQRQAFSADVFLCSSNAITENGELYNVDGMGNRTAALIFGPKSVIVVAGYNKLCKDVEKASVRVKSIAAPANCERLDCRTYCKEKGECAAFASGNRYMTSGCASEGRICSTYVVSAYQKIKNRIKVILVGEELGY</sequence>
<protein>
    <submittedName>
        <fullName evidence="2">Lactate utilization protein</fullName>
    </submittedName>
</protein>
<accession>A0A926I4V9</accession>